<dbReference type="InParanoid" id="A0A6Q2WSH6"/>
<accession>A0A6Q2WSH6</accession>
<organism evidence="1 2">
    <name type="scientific">Esox lucius</name>
    <name type="common">Northern pike</name>
    <dbReference type="NCBI Taxonomy" id="8010"/>
    <lineage>
        <taxon>Eukaryota</taxon>
        <taxon>Metazoa</taxon>
        <taxon>Chordata</taxon>
        <taxon>Craniata</taxon>
        <taxon>Vertebrata</taxon>
        <taxon>Euteleostomi</taxon>
        <taxon>Actinopterygii</taxon>
        <taxon>Neopterygii</taxon>
        <taxon>Teleostei</taxon>
        <taxon>Protacanthopterygii</taxon>
        <taxon>Esociformes</taxon>
        <taxon>Esocidae</taxon>
        <taxon>Esox</taxon>
    </lineage>
</organism>
<reference evidence="1" key="2">
    <citation type="submission" date="2020-02" db="EMBL/GenBank/DDBJ databases">
        <title>Esox lucius (northern pike) genome, fEsoLuc1, primary haplotype.</title>
        <authorList>
            <person name="Myers G."/>
            <person name="Karagic N."/>
            <person name="Meyer A."/>
            <person name="Pippel M."/>
            <person name="Reichard M."/>
            <person name="Winkler S."/>
            <person name="Tracey A."/>
            <person name="Sims Y."/>
            <person name="Howe K."/>
            <person name="Rhie A."/>
            <person name="Formenti G."/>
            <person name="Durbin R."/>
            <person name="Fedrigo O."/>
            <person name="Jarvis E.D."/>
        </authorList>
    </citation>
    <scope>NUCLEOTIDE SEQUENCE [LARGE SCALE GENOMIC DNA]</scope>
</reference>
<evidence type="ECO:0000313" key="1">
    <source>
        <dbReference type="Ensembl" id="ENSELUP00000044110.1"/>
    </source>
</evidence>
<proteinExistence type="predicted"/>
<reference evidence="1" key="3">
    <citation type="submission" date="2025-08" db="UniProtKB">
        <authorList>
            <consortium name="Ensembl"/>
        </authorList>
    </citation>
    <scope>IDENTIFICATION</scope>
</reference>
<dbReference type="AlphaFoldDB" id="A0A6Q2WSH6"/>
<name>A0A6Q2WSH6_ESOLU</name>
<dbReference type="Proteomes" id="UP000265140">
    <property type="component" value="Chromosome 8"/>
</dbReference>
<dbReference type="Ensembl" id="ENSELUT00000044162.2">
    <property type="protein sequence ID" value="ENSELUP00000044110.1"/>
    <property type="gene ID" value="ENSELUG00000031581.2"/>
</dbReference>
<reference evidence="1" key="4">
    <citation type="submission" date="2025-09" db="UniProtKB">
        <authorList>
            <consortium name="Ensembl"/>
        </authorList>
    </citation>
    <scope>IDENTIFICATION</scope>
</reference>
<reference evidence="2" key="1">
    <citation type="journal article" date="2014" name="PLoS ONE">
        <title>The genome and linkage map of the northern pike (Esox lucius): conserved synteny revealed between the salmonid sister group and the Neoteleostei.</title>
        <authorList>
            <person name="Rondeau E.B."/>
            <person name="Minkley D.R."/>
            <person name="Leong J.S."/>
            <person name="Messmer A.M."/>
            <person name="Jantzen J.R."/>
            <person name="von Schalburg K.R."/>
            <person name="Lemon C."/>
            <person name="Bird N.H."/>
            <person name="Koop B.F."/>
        </authorList>
    </citation>
    <scope>NUCLEOTIDE SEQUENCE</scope>
</reference>
<keyword evidence="2" id="KW-1185">Reference proteome</keyword>
<protein>
    <submittedName>
        <fullName evidence="1">Uncharacterized protein</fullName>
    </submittedName>
</protein>
<evidence type="ECO:0000313" key="2">
    <source>
        <dbReference type="Proteomes" id="UP000265140"/>
    </source>
</evidence>
<sequence>VGKDSPSMDFKSNCPAIDGPIKDEHKKYILNIKVWIKVIKRKRLGWFNIRYHSTWGKVINDIASDYLT</sequence>